<evidence type="ECO:0000313" key="3">
    <source>
        <dbReference type="EMBL" id="PNV67451.1"/>
    </source>
</evidence>
<dbReference type="AlphaFoldDB" id="A0A2K2UAV4"/>
<dbReference type="CDD" id="cd01292">
    <property type="entry name" value="metallo-dependent_hydrolases"/>
    <property type="match status" value="1"/>
</dbReference>
<dbReference type="PANTHER" id="PTHR21240">
    <property type="entry name" value="2-AMINO-3-CARBOXYLMUCONATE-6-SEMIALDEHYDE DECARBOXYLASE"/>
    <property type="match status" value="1"/>
</dbReference>
<feature type="domain" description="Amidohydrolase-related" evidence="2">
    <location>
        <begin position="4"/>
        <end position="264"/>
    </location>
</feature>
<keyword evidence="1" id="KW-0456">Lyase</keyword>
<dbReference type="GO" id="GO:0019748">
    <property type="term" value="P:secondary metabolic process"/>
    <property type="evidence" value="ECO:0007669"/>
    <property type="project" value="TreeGrafter"/>
</dbReference>
<name>A0A2K2UAV4_9ACTN</name>
<evidence type="ECO:0000256" key="1">
    <source>
        <dbReference type="ARBA" id="ARBA00023239"/>
    </source>
</evidence>
<dbReference type="GO" id="GO:0016787">
    <property type="term" value="F:hydrolase activity"/>
    <property type="evidence" value="ECO:0007669"/>
    <property type="project" value="UniProtKB-KW"/>
</dbReference>
<dbReference type="InterPro" id="IPR006680">
    <property type="entry name" value="Amidohydro-rel"/>
</dbReference>
<dbReference type="Proteomes" id="UP000236197">
    <property type="component" value="Unassembled WGS sequence"/>
</dbReference>
<dbReference type="GO" id="GO:0016831">
    <property type="term" value="F:carboxy-lyase activity"/>
    <property type="evidence" value="ECO:0007669"/>
    <property type="project" value="InterPro"/>
</dbReference>
<organism evidence="3 4">
    <name type="scientific">Enteroscipio rubneri</name>
    <dbReference type="NCBI Taxonomy" id="2070686"/>
    <lineage>
        <taxon>Bacteria</taxon>
        <taxon>Bacillati</taxon>
        <taxon>Actinomycetota</taxon>
        <taxon>Coriobacteriia</taxon>
        <taxon>Eggerthellales</taxon>
        <taxon>Eggerthellaceae</taxon>
        <taxon>Enteroscipio</taxon>
    </lineage>
</organism>
<dbReference type="Pfam" id="PF04909">
    <property type="entry name" value="Amidohydro_2"/>
    <property type="match status" value="1"/>
</dbReference>
<dbReference type="Gene3D" id="3.20.20.140">
    <property type="entry name" value="Metal-dependent hydrolases"/>
    <property type="match status" value="1"/>
</dbReference>
<accession>A0A2K2UAV4</accession>
<protein>
    <submittedName>
        <fullName evidence="3">Amidohydrolase</fullName>
    </submittedName>
</protein>
<dbReference type="InterPro" id="IPR032466">
    <property type="entry name" value="Metal_Hydrolase"/>
</dbReference>
<sequence>MAVIDVHAHIYPNKIASKAVDAVGDFYNIEMYGEGTAEHLLAAQDRAPITNFVVHSVATSPRAVETINDFIAEQCRIHPEFIGFMTMHQDYPDPEKEIERAIGLGLKGMKLHPDSQHVDMDDPRLMEVYEIIAGRLPVIIHTGDYRYDHSHPRRLVEILRAFPDLVVDAAHFGCWSRYDVGYDVLRDTILSNDHVYCDASSAQLYLGQRHTRELTRLWGTDRVMFGSDYPMWDPASEYEQFVGANFTDDELENLLWHNAERFLGMTVS</sequence>
<reference evidence="4" key="1">
    <citation type="submission" date="2018-01" db="EMBL/GenBank/DDBJ databases">
        <title>Rubneribacter badeniensis gen. nov., sp. nov., and Colonibacter rubneri, gen. nov., sp. nov., WGS of new members of the Eggerthellaceae.</title>
        <authorList>
            <person name="Danylec N."/>
            <person name="Stoll D.A."/>
            <person name="Doetsch A."/>
            <person name="Kulling S.E."/>
            <person name="Huch M."/>
        </authorList>
    </citation>
    <scope>NUCLEOTIDE SEQUENCE [LARGE SCALE GENOMIC DNA]</scope>
    <source>
        <strain evidence="4">ResAG-96</strain>
    </source>
</reference>
<dbReference type="EMBL" id="PPEK01000008">
    <property type="protein sequence ID" value="PNV67451.1"/>
    <property type="molecule type" value="Genomic_DNA"/>
</dbReference>
<dbReference type="GO" id="GO:0005737">
    <property type="term" value="C:cytoplasm"/>
    <property type="evidence" value="ECO:0007669"/>
    <property type="project" value="TreeGrafter"/>
</dbReference>
<dbReference type="RefSeq" id="WP_103265165.1">
    <property type="nucleotide sequence ID" value="NZ_CABMLE010000008.1"/>
</dbReference>
<gene>
    <name evidence="3" type="ORF">C2L71_07525</name>
</gene>
<keyword evidence="3" id="KW-0378">Hydrolase</keyword>
<keyword evidence="4" id="KW-1185">Reference proteome</keyword>
<evidence type="ECO:0000259" key="2">
    <source>
        <dbReference type="Pfam" id="PF04909"/>
    </source>
</evidence>
<dbReference type="InterPro" id="IPR032465">
    <property type="entry name" value="ACMSD"/>
</dbReference>
<dbReference type="SUPFAM" id="SSF51556">
    <property type="entry name" value="Metallo-dependent hydrolases"/>
    <property type="match status" value="1"/>
</dbReference>
<dbReference type="OrthoDB" id="1407586at2"/>
<evidence type="ECO:0000313" key="4">
    <source>
        <dbReference type="Proteomes" id="UP000236197"/>
    </source>
</evidence>
<proteinExistence type="predicted"/>
<comment type="caution">
    <text evidence="3">The sequence shown here is derived from an EMBL/GenBank/DDBJ whole genome shotgun (WGS) entry which is preliminary data.</text>
</comment>
<dbReference type="PANTHER" id="PTHR21240:SF28">
    <property type="entry name" value="ISO-OROTATE DECARBOXYLASE (EUROFUNG)"/>
    <property type="match status" value="1"/>
</dbReference>